<dbReference type="AlphaFoldDB" id="A0AAV3TE40"/>
<dbReference type="Proteomes" id="UP001500420">
    <property type="component" value="Unassembled WGS sequence"/>
</dbReference>
<accession>A0AAV3TE40</accession>
<protein>
    <submittedName>
        <fullName evidence="1">Uncharacterized protein</fullName>
    </submittedName>
</protein>
<keyword evidence="2" id="KW-1185">Reference proteome</keyword>
<gene>
    <name evidence="1" type="ORF">GCM10009020_33880</name>
</gene>
<proteinExistence type="predicted"/>
<evidence type="ECO:0000313" key="2">
    <source>
        <dbReference type="Proteomes" id="UP001500420"/>
    </source>
</evidence>
<dbReference type="RefSeq" id="WP_343775585.1">
    <property type="nucleotide sequence ID" value="NZ_BAAADV010000008.1"/>
</dbReference>
<sequence>MTVATSAEGHYRMKTEMSNEAIDDVVFITRGGDTYHTSIDCSTLNSAAYVEEIDRYELPEDRSICKMCSDTHIVSSGLGRMLEDLDPEEVG</sequence>
<organism evidence="1 2">
    <name type="scientific">Natronoarchaeum mannanilyticum</name>
    <dbReference type="NCBI Taxonomy" id="926360"/>
    <lineage>
        <taxon>Archaea</taxon>
        <taxon>Methanobacteriati</taxon>
        <taxon>Methanobacteriota</taxon>
        <taxon>Stenosarchaea group</taxon>
        <taxon>Halobacteria</taxon>
        <taxon>Halobacteriales</taxon>
        <taxon>Natronoarchaeaceae</taxon>
    </lineage>
</organism>
<evidence type="ECO:0000313" key="1">
    <source>
        <dbReference type="EMBL" id="GAA0681980.1"/>
    </source>
</evidence>
<name>A0AAV3TE40_9EURY</name>
<reference evidence="1 2" key="1">
    <citation type="journal article" date="2019" name="Int. J. Syst. Evol. Microbiol.">
        <title>The Global Catalogue of Microorganisms (GCM) 10K type strain sequencing project: providing services to taxonomists for standard genome sequencing and annotation.</title>
        <authorList>
            <consortium name="The Broad Institute Genomics Platform"/>
            <consortium name="The Broad Institute Genome Sequencing Center for Infectious Disease"/>
            <person name="Wu L."/>
            <person name="Ma J."/>
        </authorList>
    </citation>
    <scope>NUCLEOTIDE SEQUENCE [LARGE SCALE GENOMIC DNA]</scope>
    <source>
        <strain evidence="1 2">JCM 16328</strain>
    </source>
</reference>
<comment type="caution">
    <text evidence="1">The sequence shown here is derived from an EMBL/GenBank/DDBJ whole genome shotgun (WGS) entry which is preliminary data.</text>
</comment>
<dbReference type="EMBL" id="BAAADV010000008">
    <property type="protein sequence ID" value="GAA0681980.1"/>
    <property type="molecule type" value="Genomic_DNA"/>
</dbReference>